<name>A0A9W9Z858_9CNID</name>
<evidence type="ECO:0000313" key="3">
    <source>
        <dbReference type="Proteomes" id="UP001163046"/>
    </source>
</evidence>
<sequence>MLGFHTRTTDVKEKGWEGWPPPEYMPNDLFKKWQYTADAELLIYLSNTTKLGNLQSVVRPVERRHSNKTQIDCRLPRGRQLREMEQQQENAQRQLREKGTTARKCPETAEGERKQQQENAQRQLREMEQQQENAQRTTEGEGTTQPKKLPQRQLSGDGTTAARKCTETAEGEGTTARNCTEDKLRREGTTAQENAQRQLREKAQTAKKMHRDS</sequence>
<evidence type="ECO:0000256" key="1">
    <source>
        <dbReference type="SAM" id="MobiDB-lite"/>
    </source>
</evidence>
<keyword evidence="3" id="KW-1185">Reference proteome</keyword>
<comment type="caution">
    <text evidence="2">The sequence shown here is derived from an EMBL/GenBank/DDBJ whole genome shotgun (WGS) entry which is preliminary data.</text>
</comment>
<gene>
    <name evidence="2" type="ORF">OS493_031755</name>
</gene>
<dbReference type="AlphaFoldDB" id="A0A9W9Z858"/>
<feature type="region of interest" description="Disordered" evidence="1">
    <location>
        <begin position="76"/>
        <end position="213"/>
    </location>
</feature>
<reference evidence="2" key="1">
    <citation type="submission" date="2023-01" db="EMBL/GenBank/DDBJ databases">
        <title>Genome assembly of the deep-sea coral Lophelia pertusa.</title>
        <authorList>
            <person name="Herrera S."/>
            <person name="Cordes E."/>
        </authorList>
    </citation>
    <scope>NUCLEOTIDE SEQUENCE</scope>
    <source>
        <strain evidence="2">USNM1676648</strain>
        <tissue evidence="2">Polyp</tissue>
    </source>
</reference>
<dbReference type="EMBL" id="MU826387">
    <property type="protein sequence ID" value="KAJ7376877.1"/>
    <property type="molecule type" value="Genomic_DNA"/>
</dbReference>
<protein>
    <submittedName>
        <fullName evidence="2">Uncharacterized protein</fullName>
    </submittedName>
</protein>
<accession>A0A9W9Z858</accession>
<feature type="compositionally biased region" description="Basic and acidic residues" evidence="1">
    <location>
        <begin position="179"/>
        <end position="188"/>
    </location>
</feature>
<evidence type="ECO:0000313" key="2">
    <source>
        <dbReference type="EMBL" id="KAJ7376877.1"/>
    </source>
</evidence>
<proteinExistence type="predicted"/>
<organism evidence="2 3">
    <name type="scientific">Desmophyllum pertusum</name>
    <dbReference type="NCBI Taxonomy" id="174260"/>
    <lineage>
        <taxon>Eukaryota</taxon>
        <taxon>Metazoa</taxon>
        <taxon>Cnidaria</taxon>
        <taxon>Anthozoa</taxon>
        <taxon>Hexacorallia</taxon>
        <taxon>Scleractinia</taxon>
        <taxon>Caryophylliina</taxon>
        <taxon>Caryophylliidae</taxon>
        <taxon>Desmophyllum</taxon>
    </lineage>
</organism>
<feature type="compositionally biased region" description="Basic and acidic residues" evidence="1">
    <location>
        <begin position="94"/>
        <end position="116"/>
    </location>
</feature>
<feature type="compositionally biased region" description="Polar residues" evidence="1">
    <location>
        <begin position="133"/>
        <end position="158"/>
    </location>
</feature>
<dbReference type="Proteomes" id="UP001163046">
    <property type="component" value="Unassembled WGS sequence"/>
</dbReference>